<dbReference type="Proteomes" id="UP000266677">
    <property type="component" value="Unassembled WGS sequence"/>
</dbReference>
<evidence type="ECO:0000313" key="2">
    <source>
        <dbReference type="EMBL" id="RJO77686.1"/>
    </source>
</evidence>
<dbReference type="OrthoDB" id="3238779at2"/>
<comment type="caution">
    <text evidence="2">The sequence shown here is derived from an EMBL/GenBank/DDBJ whole genome shotgun (WGS) entry which is preliminary data.</text>
</comment>
<dbReference type="Pfam" id="PF01610">
    <property type="entry name" value="DDE_Tnp_ISL3"/>
    <property type="match status" value="1"/>
</dbReference>
<sequence>MRRLLNTWRTTPLPASHVLTMRKPPKSREVAAWMMRPAAKVTADERAQLNQILERCDTLRQVDRLVSDFAGMAREREGRHLDTWISNAKASGIAQLASFADGLLKDYDAVRNGLTMEWSSGAVEGNVNRIILWNLKCQVHPDLPWFTEMIGSRVAVAGAPISRGVAPAGVGTSASRWRSWSSAVCPSSTAARSSSVSGTLASIRCRLSLASSSCPLLESFGV</sequence>
<dbReference type="PANTHER" id="PTHR33498:SF1">
    <property type="entry name" value="TRANSPOSASE FOR INSERTION SEQUENCE ELEMENT IS1557"/>
    <property type="match status" value="1"/>
</dbReference>
<proteinExistence type="predicted"/>
<protein>
    <submittedName>
        <fullName evidence="2">Transposase</fullName>
    </submittedName>
</protein>
<dbReference type="PANTHER" id="PTHR33498">
    <property type="entry name" value="TRANSPOSASE FOR INSERTION SEQUENCE ELEMENT IS1557"/>
    <property type="match status" value="1"/>
</dbReference>
<reference evidence="2 3" key="1">
    <citation type="submission" date="2018-09" db="EMBL/GenBank/DDBJ databases">
        <title>YIM PH21274 draft genome.</title>
        <authorList>
            <person name="Miao C."/>
        </authorList>
    </citation>
    <scope>NUCLEOTIDE SEQUENCE [LARGE SCALE GENOMIC DNA]</scope>
    <source>
        <strain evidence="2 3">YIM PH 21724</strain>
    </source>
</reference>
<name>A0A3A4KPJ7_9NOCA</name>
<gene>
    <name evidence="2" type="ORF">D5S18_08110</name>
</gene>
<dbReference type="InterPro" id="IPR047951">
    <property type="entry name" value="Transpos_ISL3"/>
</dbReference>
<dbReference type="InterPro" id="IPR002560">
    <property type="entry name" value="Transposase_DDE"/>
</dbReference>
<accession>A0A3A4KPJ7</accession>
<evidence type="ECO:0000259" key="1">
    <source>
        <dbReference type="Pfam" id="PF01610"/>
    </source>
</evidence>
<dbReference type="AlphaFoldDB" id="A0A3A4KPJ7"/>
<keyword evidence="3" id="KW-1185">Reference proteome</keyword>
<dbReference type="EMBL" id="QZFU01000015">
    <property type="protein sequence ID" value="RJO77686.1"/>
    <property type="molecule type" value="Genomic_DNA"/>
</dbReference>
<organism evidence="2 3">
    <name type="scientific">Nocardia panacis</name>
    <dbReference type="NCBI Taxonomy" id="2340916"/>
    <lineage>
        <taxon>Bacteria</taxon>
        <taxon>Bacillati</taxon>
        <taxon>Actinomycetota</taxon>
        <taxon>Actinomycetes</taxon>
        <taxon>Mycobacteriales</taxon>
        <taxon>Nocardiaceae</taxon>
        <taxon>Nocardia</taxon>
    </lineage>
</organism>
<evidence type="ECO:0000313" key="3">
    <source>
        <dbReference type="Proteomes" id="UP000266677"/>
    </source>
</evidence>
<feature type="domain" description="Transposase IS204/IS1001/IS1096/IS1165 DDE" evidence="1">
    <location>
        <begin position="33"/>
        <end position="130"/>
    </location>
</feature>